<keyword evidence="7" id="KW-0413">Isomerase</keyword>
<gene>
    <name evidence="8" type="ORF">GPICK_13260</name>
</gene>
<dbReference type="InterPro" id="IPR000888">
    <property type="entry name" value="RmlC-like"/>
</dbReference>
<evidence type="ECO:0000256" key="7">
    <source>
        <dbReference type="RuleBase" id="RU364069"/>
    </source>
</evidence>
<reference evidence="8 9" key="1">
    <citation type="journal article" date="2015" name="Genome Announc.">
        <title>Complete Genome of Geobacter pickeringii G13T, a Metal-Reducing Isolate from Sedimentary Kaolin Deposits.</title>
        <authorList>
            <person name="Badalamenti J.P."/>
            <person name="Bond D.R."/>
        </authorList>
    </citation>
    <scope>NUCLEOTIDE SEQUENCE [LARGE SCALE GENOMIC DNA]</scope>
    <source>
        <strain evidence="8 9">G13</strain>
    </source>
</reference>
<dbReference type="PANTHER" id="PTHR21047">
    <property type="entry name" value="DTDP-6-DEOXY-D-GLUCOSE-3,5 EPIMERASE"/>
    <property type="match status" value="1"/>
</dbReference>
<dbReference type="GO" id="GO:0000271">
    <property type="term" value="P:polysaccharide biosynthetic process"/>
    <property type="evidence" value="ECO:0007669"/>
    <property type="project" value="TreeGrafter"/>
</dbReference>
<comment type="subunit">
    <text evidence="7">Homodimer.</text>
</comment>
<dbReference type="SUPFAM" id="SSF51182">
    <property type="entry name" value="RmlC-like cupins"/>
    <property type="match status" value="1"/>
</dbReference>
<keyword evidence="9" id="KW-1185">Reference proteome</keyword>
<dbReference type="EMBL" id="CP009788">
    <property type="protein sequence ID" value="AJE04193.1"/>
    <property type="molecule type" value="Genomic_DNA"/>
</dbReference>
<evidence type="ECO:0000313" key="8">
    <source>
        <dbReference type="EMBL" id="AJE04193.1"/>
    </source>
</evidence>
<dbReference type="CDD" id="cd00438">
    <property type="entry name" value="cupin_RmlC"/>
    <property type="match status" value="1"/>
</dbReference>
<evidence type="ECO:0000313" key="9">
    <source>
        <dbReference type="Proteomes" id="UP000057609"/>
    </source>
</evidence>
<sequence length="183" mass="20867">MTFTETALKGAWIIDLQRIDDERGFFARSFCQDEFTARGLKTAVAQCNVSFNLKRGTLRGMHFQLSPKAEAKLVRCTRGAIYDVIIDLRPESATYCQWRAVELTADNRRALYIPEGFAHGFQTLADDSELFYQMFEFFAPECAAGVRWDDPAFGIDWPLPDPIMSEKDRGYAPFLKNGRGVWS</sequence>
<dbReference type="UniPathway" id="UPA00124"/>
<dbReference type="HOGENOM" id="CLU_090940_1_0_7"/>
<dbReference type="GO" id="GO:0019305">
    <property type="term" value="P:dTDP-rhamnose biosynthetic process"/>
    <property type="evidence" value="ECO:0007669"/>
    <property type="project" value="UniProtKB-UniRule"/>
</dbReference>
<feature type="active site" description="Proton acceptor" evidence="5">
    <location>
        <position position="62"/>
    </location>
</feature>
<comment type="catalytic activity">
    <reaction evidence="1 7">
        <text>dTDP-4-dehydro-6-deoxy-alpha-D-glucose = dTDP-4-dehydro-beta-L-rhamnose</text>
        <dbReference type="Rhea" id="RHEA:16969"/>
        <dbReference type="ChEBI" id="CHEBI:57649"/>
        <dbReference type="ChEBI" id="CHEBI:62830"/>
        <dbReference type="EC" id="5.1.3.13"/>
    </reaction>
</comment>
<comment type="similarity">
    <text evidence="7">Belongs to the dTDP-4-dehydrorhamnose 3,5-epimerase family.</text>
</comment>
<dbReference type="KEGG" id="gpi:GPICK_13260"/>
<dbReference type="Proteomes" id="UP000057609">
    <property type="component" value="Chromosome"/>
</dbReference>
<accession>A0A0B5BBQ4</accession>
<proteinExistence type="inferred from homology"/>
<evidence type="ECO:0000256" key="3">
    <source>
        <dbReference type="ARBA" id="ARBA00012098"/>
    </source>
</evidence>
<dbReference type="NCBIfam" id="TIGR01221">
    <property type="entry name" value="rmlC"/>
    <property type="match status" value="1"/>
</dbReference>
<dbReference type="GO" id="GO:0005829">
    <property type="term" value="C:cytosol"/>
    <property type="evidence" value="ECO:0007669"/>
    <property type="project" value="TreeGrafter"/>
</dbReference>
<evidence type="ECO:0000256" key="6">
    <source>
        <dbReference type="PIRSR" id="PIRSR600888-3"/>
    </source>
</evidence>
<evidence type="ECO:0000256" key="5">
    <source>
        <dbReference type="PIRSR" id="PIRSR600888-1"/>
    </source>
</evidence>
<dbReference type="Pfam" id="PF00908">
    <property type="entry name" value="dTDP_sugar_isom"/>
    <property type="match status" value="1"/>
</dbReference>
<dbReference type="EC" id="5.1.3.13" evidence="3 7"/>
<dbReference type="OrthoDB" id="9800680at2"/>
<comment type="function">
    <text evidence="2 7">Catalyzes the epimerization of the C3' and C5'positions of dTDP-6-deoxy-D-xylo-4-hexulose, forming dTDP-6-deoxy-L-lyxo-4-hexulose.</text>
</comment>
<evidence type="ECO:0000256" key="1">
    <source>
        <dbReference type="ARBA" id="ARBA00001298"/>
    </source>
</evidence>
<evidence type="ECO:0000256" key="4">
    <source>
        <dbReference type="ARBA" id="ARBA00019595"/>
    </source>
</evidence>
<name>A0A0B5BBQ4_9BACT</name>
<feature type="active site" description="Proton donor" evidence="5">
    <location>
        <position position="132"/>
    </location>
</feature>
<protein>
    <recommendedName>
        <fullName evidence="4 7">dTDP-4-dehydrorhamnose 3,5-epimerase</fullName>
        <ecNumber evidence="3 7">5.1.3.13</ecNumber>
    </recommendedName>
    <alternativeName>
        <fullName evidence="7">Thymidine diphospho-4-keto-rhamnose 3,5-epimerase</fullName>
    </alternativeName>
</protein>
<dbReference type="RefSeq" id="WP_039743972.1">
    <property type="nucleotide sequence ID" value="NZ_CP009788.1"/>
</dbReference>
<dbReference type="STRING" id="345632.GPICK_13260"/>
<dbReference type="PANTHER" id="PTHR21047:SF2">
    <property type="entry name" value="THYMIDINE DIPHOSPHO-4-KETO-RHAMNOSE 3,5-EPIMERASE"/>
    <property type="match status" value="1"/>
</dbReference>
<evidence type="ECO:0000256" key="2">
    <source>
        <dbReference type="ARBA" id="ARBA00001997"/>
    </source>
</evidence>
<dbReference type="InterPro" id="IPR011051">
    <property type="entry name" value="RmlC_Cupin_sf"/>
</dbReference>
<organism evidence="8 9">
    <name type="scientific">Geobacter pickeringii</name>
    <dbReference type="NCBI Taxonomy" id="345632"/>
    <lineage>
        <taxon>Bacteria</taxon>
        <taxon>Pseudomonadati</taxon>
        <taxon>Thermodesulfobacteriota</taxon>
        <taxon>Desulfuromonadia</taxon>
        <taxon>Geobacterales</taxon>
        <taxon>Geobacteraceae</taxon>
        <taxon>Geobacter</taxon>
    </lineage>
</organism>
<comment type="pathway">
    <text evidence="7">Carbohydrate biosynthesis; dTDP-L-rhamnose biosynthesis.</text>
</comment>
<dbReference type="Gene3D" id="2.60.120.10">
    <property type="entry name" value="Jelly Rolls"/>
    <property type="match status" value="1"/>
</dbReference>
<dbReference type="InterPro" id="IPR014710">
    <property type="entry name" value="RmlC-like_jellyroll"/>
</dbReference>
<feature type="site" description="Participates in a stacking interaction with the thymidine ring of dTDP-4-oxo-6-deoxyglucose" evidence="6">
    <location>
        <position position="138"/>
    </location>
</feature>
<dbReference type="AlphaFoldDB" id="A0A0B5BBQ4"/>
<dbReference type="GO" id="GO:0008830">
    <property type="term" value="F:dTDP-4-dehydrorhamnose 3,5-epimerase activity"/>
    <property type="evidence" value="ECO:0007669"/>
    <property type="project" value="UniProtKB-UniRule"/>
</dbReference>